<dbReference type="EMBL" id="AWUE01024313">
    <property type="protein sequence ID" value="OMO51119.1"/>
    <property type="molecule type" value="Genomic_DNA"/>
</dbReference>
<accession>A0A1R3FZ77</accession>
<evidence type="ECO:0000313" key="2">
    <source>
        <dbReference type="EMBL" id="OMO51119.1"/>
    </source>
</evidence>
<reference evidence="3" key="1">
    <citation type="submission" date="2013-09" db="EMBL/GenBank/DDBJ databases">
        <title>Corchorus olitorius genome sequencing.</title>
        <authorList>
            <person name="Alam M."/>
            <person name="Haque M.S."/>
            <person name="Islam M.S."/>
            <person name="Emdad E.M."/>
            <person name="Islam M.M."/>
            <person name="Ahmed B."/>
            <person name="Halim A."/>
            <person name="Hossen Q.M.M."/>
            <person name="Hossain M.Z."/>
            <person name="Ahmed R."/>
            <person name="Khan M.M."/>
            <person name="Islam R."/>
            <person name="Rashid M.M."/>
            <person name="Khan S.A."/>
            <person name="Rahman M.S."/>
            <person name="Alam M."/>
            <person name="Yahiya A.S."/>
            <person name="Khan M.S."/>
            <person name="Azam M.S."/>
            <person name="Haque T."/>
            <person name="Lashkar M.Z.H."/>
            <person name="Akhand A.I."/>
            <person name="Morshed G."/>
            <person name="Roy S."/>
            <person name="Uddin K.S."/>
            <person name="Rabeya T."/>
            <person name="Hossain A.S."/>
            <person name="Chowdhury A."/>
            <person name="Snigdha A.R."/>
            <person name="Mortoza M.S."/>
            <person name="Matin S.A."/>
            <person name="Hoque S.M.E."/>
            <person name="Islam M.K."/>
            <person name="Roy D.K."/>
            <person name="Haider R."/>
            <person name="Moosa M.M."/>
            <person name="Elias S.M."/>
            <person name="Hasan A.M."/>
            <person name="Jahan S."/>
            <person name="Shafiuddin M."/>
            <person name="Mahmood N."/>
            <person name="Shommy N.S."/>
        </authorList>
    </citation>
    <scope>NUCLEOTIDE SEQUENCE [LARGE SCALE GENOMIC DNA]</scope>
    <source>
        <strain evidence="3">cv. O-4</strain>
    </source>
</reference>
<comment type="caution">
    <text evidence="2">The sequence shown here is derived from an EMBL/GenBank/DDBJ whole genome shotgun (WGS) entry which is preliminary data.</text>
</comment>
<evidence type="ECO:0000256" key="1">
    <source>
        <dbReference type="SAM" id="MobiDB-lite"/>
    </source>
</evidence>
<name>A0A1R3FZ77_9ROSI</name>
<sequence length="300" mass="33641">MLGFFTISQVYVCEDKVQIPKPRPGQKPHEFVTLFEASLHSLIVIIDEMWGGPLGPKIPNDIQHFVCFSLNVSMEMYGALGLDSFITDPNFTWLPTLKAESIQGPRSQHSISARHSIRVHEIIMKNVSGHFQSHLATGASAEASADAVEDMEINEDEADGDDENKKVYDGEDSDEGSRGVQVVGEEPTPVLTNVEFDASASKPPSQHDRSKKSVNNKKRSKSGEEFDEKKKRLEIVKAIMKLPEFTKQEQWRVGQHIIKDPAKIGFFFALLEEDTFEYVQEQLNECSAEYCPSFDFGGDN</sequence>
<protein>
    <submittedName>
        <fullName evidence="2">Uncharacterized protein</fullName>
    </submittedName>
</protein>
<feature type="region of interest" description="Disordered" evidence="1">
    <location>
        <begin position="154"/>
        <end position="226"/>
    </location>
</feature>
<evidence type="ECO:0000313" key="3">
    <source>
        <dbReference type="Proteomes" id="UP000187203"/>
    </source>
</evidence>
<gene>
    <name evidence="2" type="ORF">COLO4_37805</name>
</gene>
<feature type="compositionally biased region" description="Basic residues" evidence="1">
    <location>
        <begin position="209"/>
        <end position="220"/>
    </location>
</feature>
<keyword evidence="3" id="KW-1185">Reference proteome</keyword>
<dbReference type="AlphaFoldDB" id="A0A1R3FZ77"/>
<proteinExistence type="predicted"/>
<organism evidence="2 3">
    <name type="scientific">Corchorus olitorius</name>
    <dbReference type="NCBI Taxonomy" id="93759"/>
    <lineage>
        <taxon>Eukaryota</taxon>
        <taxon>Viridiplantae</taxon>
        <taxon>Streptophyta</taxon>
        <taxon>Embryophyta</taxon>
        <taxon>Tracheophyta</taxon>
        <taxon>Spermatophyta</taxon>
        <taxon>Magnoliopsida</taxon>
        <taxon>eudicotyledons</taxon>
        <taxon>Gunneridae</taxon>
        <taxon>Pentapetalae</taxon>
        <taxon>rosids</taxon>
        <taxon>malvids</taxon>
        <taxon>Malvales</taxon>
        <taxon>Malvaceae</taxon>
        <taxon>Grewioideae</taxon>
        <taxon>Apeibeae</taxon>
        <taxon>Corchorus</taxon>
    </lineage>
</organism>
<dbReference type="Proteomes" id="UP000187203">
    <property type="component" value="Unassembled WGS sequence"/>
</dbReference>